<evidence type="ECO:0000313" key="1">
    <source>
        <dbReference type="EMBL" id="CAG8585809.1"/>
    </source>
</evidence>
<proteinExistence type="predicted"/>
<evidence type="ECO:0000313" key="2">
    <source>
        <dbReference type="Proteomes" id="UP000789860"/>
    </source>
</evidence>
<dbReference type="EMBL" id="CAJVPM010012082">
    <property type="protein sequence ID" value="CAG8585809.1"/>
    <property type="molecule type" value="Genomic_DNA"/>
</dbReference>
<accession>A0ACA9MEF5</accession>
<sequence>PEEFVELDTSVQGLAELDELETLEESPVIKSELVNIDSTKFPLLTHLIELALLQQTLDATDIEPKVILTDINLAMEKIYENQVFDNYNHKNIDNIKDINNQASANNINVSNNQESANNINDDNNQE</sequence>
<reference evidence="1" key="1">
    <citation type="submission" date="2021-06" db="EMBL/GenBank/DDBJ databases">
        <authorList>
            <person name="Kallberg Y."/>
            <person name="Tangrot J."/>
            <person name="Rosling A."/>
        </authorList>
    </citation>
    <scope>NUCLEOTIDE SEQUENCE</scope>
    <source>
        <strain evidence="1">AU212A</strain>
    </source>
</reference>
<keyword evidence="2" id="KW-1185">Reference proteome</keyword>
<feature type="non-terminal residue" evidence="1">
    <location>
        <position position="126"/>
    </location>
</feature>
<feature type="non-terminal residue" evidence="1">
    <location>
        <position position="1"/>
    </location>
</feature>
<name>A0ACA9MEF5_9GLOM</name>
<dbReference type="Proteomes" id="UP000789860">
    <property type="component" value="Unassembled WGS sequence"/>
</dbReference>
<gene>
    <name evidence="1" type="ORF">SCALOS_LOCUS6385</name>
</gene>
<protein>
    <submittedName>
        <fullName evidence="1">9626_t:CDS:1</fullName>
    </submittedName>
</protein>
<comment type="caution">
    <text evidence="1">The sequence shown here is derived from an EMBL/GenBank/DDBJ whole genome shotgun (WGS) entry which is preliminary data.</text>
</comment>
<organism evidence="1 2">
    <name type="scientific">Scutellospora calospora</name>
    <dbReference type="NCBI Taxonomy" id="85575"/>
    <lineage>
        <taxon>Eukaryota</taxon>
        <taxon>Fungi</taxon>
        <taxon>Fungi incertae sedis</taxon>
        <taxon>Mucoromycota</taxon>
        <taxon>Glomeromycotina</taxon>
        <taxon>Glomeromycetes</taxon>
        <taxon>Diversisporales</taxon>
        <taxon>Gigasporaceae</taxon>
        <taxon>Scutellospora</taxon>
    </lineage>
</organism>